<evidence type="ECO:0000256" key="1">
    <source>
        <dbReference type="ARBA" id="ARBA00004613"/>
    </source>
</evidence>
<dbReference type="InterPro" id="IPR029277">
    <property type="entry name" value="SVWC_dom"/>
</dbReference>
<dbReference type="Pfam" id="PF15430">
    <property type="entry name" value="SVWC"/>
    <property type="match status" value="2"/>
</dbReference>
<sequence length="232" mass="25689">MLLYIVLSVSIISGVVPSVLSHCGTQCEFDGKRYYPGPIRHQGCYGLYCMEDGNITKEACDAVSVEEGCIEIKCDEKKTYPDCCPRVVLKTEVCCVGNETYVKGDEFEIEGQCVRYVCEGNDTISIAKECQKYELPANWALSPVDYKAPFSCCCSYPTASPNVTAQCCTDGHHKYTAGESWEHNGECVRYTCTDNCEVSNTTCSDVKVPHGQPLRQGYSSESFPHCCQAIDY</sequence>
<feature type="domain" description="Single" evidence="4">
    <location>
        <begin position="94"/>
        <end position="154"/>
    </location>
</feature>
<reference evidence="5" key="1">
    <citation type="submission" date="2015-11" db="EMBL/GenBank/DDBJ databases">
        <title>De novo transcriptome assembly of four potential Pierce s Disease insect vectors from Arizona vineyards.</title>
        <authorList>
            <person name="Tassone E.E."/>
        </authorList>
    </citation>
    <scope>NUCLEOTIDE SEQUENCE</scope>
</reference>
<protein>
    <recommendedName>
        <fullName evidence="4">Single domain-containing protein</fullName>
    </recommendedName>
</protein>
<feature type="chain" id="PRO_5008588375" description="Single domain-containing protein" evidence="3">
    <location>
        <begin position="22"/>
        <end position="232"/>
    </location>
</feature>
<dbReference type="AlphaFoldDB" id="A0A1B6MKA3"/>
<dbReference type="EMBL" id="GEBQ01003644">
    <property type="protein sequence ID" value="JAT36333.1"/>
    <property type="molecule type" value="Transcribed_RNA"/>
</dbReference>
<feature type="domain" description="Single" evidence="4">
    <location>
        <begin position="168"/>
        <end position="232"/>
    </location>
</feature>
<evidence type="ECO:0000256" key="3">
    <source>
        <dbReference type="SAM" id="SignalP"/>
    </source>
</evidence>
<gene>
    <name evidence="5" type="ORF">g.4930</name>
</gene>
<organism evidence="5">
    <name type="scientific">Graphocephala atropunctata</name>
    <dbReference type="NCBI Taxonomy" id="36148"/>
    <lineage>
        <taxon>Eukaryota</taxon>
        <taxon>Metazoa</taxon>
        <taxon>Ecdysozoa</taxon>
        <taxon>Arthropoda</taxon>
        <taxon>Hexapoda</taxon>
        <taxon>Insecta</taxon>
        <taxon>Pterygota</taxon>
        <taxon>Neoptera</taxon>
        <taxon>Paraneoptera</taxon>
        <taxon>Hemiptera</taxon>
        <taxon>Auchenorrhyncha</taxon>
        <taxon>Membracoidea</taxon>
        <taxon>Cicadellidae</taxon>
        <taxon>Cicadellinae</taxon>
        <taxon>Cicadellini</taxon>
        <taxon>Graphocephala</taxon>
    </lineage>
</organism>
<feature type="domain" description="Single" evidence="4">
    <location>
        <begin position="27"/>
        <end position="89"/>
    </location>
</feature>
<evidence type="ECO:0000259" key="4">
    <source>
        <dbReference type="SMART" id="SM01318"/>
    </source>
</evidence>
<dbReference type="SMART" id="SM01318">
    <property type="entry name" value="SVWC"/>
    <property type="match status" value="3"/>
</dbReference>
<dbReference type="GO" id="GO:0005576">
    <property type="term" value="C:extracellular region"/>
    <property type="evidence" value="ECO:0007669"/>
    <property type="project" value="UniProtKB-SubCell"/>
</dbReference>
<feature type="signal peptide" evidence="3">
    <location>
        <begin position="1"/>
        <end position="21"/>
    </location>
</feature>
<evidence type="ECO:0000313" key="5">
    <source>
        <dbReference type="EMBL" id="JAT36333.1"/>
    </source>
</evidence>
<dbReference type="InterPro" id="IPR053308">
    <property type="entry name" value="Vago-like"/>
</dbReference>
<keyword evidence="3" id="KW-0732">Signal</keyword>
<name>A0A1B6MKA3_9HEMI</name>
<proteinExistence type="predicted"/>
<comment type="subcellular location">
    <subcellularLocation>
        <location evidence="1">Secreted</location>
    </subcellularLocation>
</comment>
<evidence type="ECO:0000256" key="2">
    <source>
        <dbReference type="ARBA" id="ARBA00022525"/>
    </source>
</evidence>
<keyword evidence="2" id="KW-0964">Secreted</keyword>
<dbReference type="PANTHER" id="PTHR39957">
    <property type="entry name" value="AT09846P1-RELATED"/>
    <property type="match status" value="1"/>
</dbReference>
<dbReference type="PANTHER" id="PTHR39957:SF1">
    <property type="entry name" value="AT09846P1-RELATED"/>
    <property type="match status" value="1"/>
</dbReference>
<accession>A0A1B6MKA3</accession>
<feature type="non-terminal residue" evidence="5">
    <location>
        <position position="232"/>
    </location>
</feature>